<evidence type="ECO:0000313" key="1">
    <source>
        <dbReference type="EMBL" id="MDQ0303769.1"/>
    </source>
</evidence>
<gene>
    <name evidence="1" type="ORF">J2S75_002803</name>
</gene>
<accession>A0ABU0BDV1</accession>
<keyword evidence="2" id="KW-1185">Reference proteome</keyword>
<organism evidence="1 2">
    <name type="scientific">Ancylobacter polymorphus</name>
    <dbReference type="NCBI Taxonomy" id="223390"/>
    <lineage>
        <taxon>Bacteria</taxon>
        <taxon>Pseudomonadati</taxon>
        <taxon>Pseudomonadota</taxon>
        <taxon>Alphaproteobacteria</taxon>
        <taxon>Hyphomicrobiales</taxon>
        <taxon>Xanthobacteraceae</taxon>
        <taxon>Ancylobacter</taxon>
    </lineage>
</organism>
<dbReference type="Proteomes" id="UP001224682">
    <property type="component" value="Unassembled WGS sequence"/>
</dbReference>
<protein>
    <submittedName>
        <fullName evidence="1">Uncharacterized protein</fullName>
    </submittedName>
</protein>
<proteinExistence type="predicted"/>
<evidence type="ECO:0000313" key="2">
    <source>
        <dbReference type="Proteomes" id="UP001224682"/>
    </source>
</evidence>
<comment type="caution">
    <text evidence="1">The sequence shown here is derived from an EMBL/GenBank/DDBJ whole genome shotgun (WGS) entry which is preliminary data.</text>
</comment>
<sequence>MGAVPAAPGVKIGLCFWQSREESRANDSDDSRIRLKLNQNMKSLGGVCGFKMRSHRDLIRSPEWG</sequence>
<reference evidence="1 2" key="1">
    <citation type="submission" date="2023-07" db="EMBL/GenBank/DDBJ databases">
        <title>Genomic Encyclopedia of Type Strains, Phase IV (KMG-IV): sequencing the most valuable type-strain genomes for metagenomic binning, comparative biology and taxonomic classification.</title>
        <authorList>
            <person name="Goeker M."/>
        </authorList>
    </citation>
    <scope>NUCLEOTIDE SEQUENCE [LARGE SCALE GENOMIC DNA]</scope>
    <source>
        <strain evidence="1 2">DSM 2457</strain>
    </source>
</reference>
<dbReference type="RefSeq" id="WP_307020475.1">
    <property type="nucleotide sequence ID" value="NZ_JAUSUI010000005.1"/>
</dbReference>
<dbReference type="EMBL" id="JAUSUI010000005">
    <property type="protein sequence ID" value="MDQ0303769.1"/>
    <property type="molecule type" value="Genomic_DNA"/>
</dbReference>
<name>A0ABU0BDV1_9HYPH</name>